<dbReference type="RefSeq" id="WP_344430864.1">
    <property type="nucleotide sequence ID" value="NZ_BAAANN010000053.1"/>
</dbReference>
<protein>
    <recommendedName>
        <fullName evidence="4">DUF11 domain-containing protein</fullName>
    </recommendedName>
</protein>
<feature type="chain" id="PRO_5046414210" description="DUF11 domain-containing protein" evidence="1">
    <location>
        <begin position="20"/>
        <end position="156"/>
    </location>
</feature>
<evidence type="ECO:0000256" key="1">
    <source>
        <dbReference type="SAM" id="SignalP"/>
    </source>
</evidence>
<sequence length="156" mass="15897">MRRISSVLLSTMLVGGVCAATAGTAAGAERRADVRLTAAPSTVEVPAGKAGTVTLTYSNVGNVPKEGSSITAPIPAGLTATARPAPGWTCHLDEWPSLICATEGTLAPGDVVTPAEVDLSAAVPVSARVEFGTLGFYRDPTENPADNYSTVDVRIS</sequence>
<evidence type="ECO:0008006" key="4">
    <source>
        <dbReference type="Google" id="ProtNLM"/>
    </source>
</evidence>
<accession>A0ABN2SPR5</accession>
<name>A0ABN2SPR5_9PSEU</name>
<dbReference type="Proteomes" id="UP001501116">
    <property type="component" value="Unassembled WGS sequence"/>
</dbReference>
<proteinExistence type="predicted"/>
<evidence type="ECO:0000313" key="3">
    <source>
        <dbReference type="Proteomes" id="UP001501116"/>
    </source>
</evidence>
<gene>
    <name evidence="2" type="ORF">GCM10009754_80110</name>
</gene>
<keyword evidence="3" id="KW-1185">Reference proteome</keyword>
<organism evidence="2 3">
    <name type="scientific">Amycolatopsis minnesotensis</name>
    <dbReference type="NCBI Taxonomy" id="337894"/>
    <lineage>
        <taxon>Bacteria</taxon>
        <taxon>Bacillati</taxon>
        <taxon>Actinomycetota</taxon>
        <taxon>Actinomycetes</taxon>
        <taxon>Pseudonocardiales</taxon>
        <taxon>Pseudonocardiaceae</taxon>
        <taxon>Amycolatopsis</taxon>
    </lineage>
</organism>
<keyword evidence="1" id="KW-0732">Signal</keyword>
<evidence type="ECO:0000313" key="2">
    <source>
        <dbReference type="EMBL" id="GAA1989815.1"/>
    </source>
</evidence>
<feature type="signal peptide" evidence="1">
    <location>
        <begin position="1"/>
        <end position="19"/>
    </location>
</feature>
<dbReference type="EMBL" id="BAAANN010000053">
    <property type="protein sequence ID" value="GAA1989815.1"/>
    <property type="molecule type" value="Genomic_DNA"/>
</dbReference>
<comment type="caution">
    <text evidence="2">The sequence shown here is derived from an EMBL/GenBank/DDBJ whole genome shotgun (WGS) entry which is preliminary data.</text>
</comment>
<reference evidence="2 3" key="1">
    <citation type="journal article" date="2019" name="Int. J. Syst. Evol. Microbiol.">
        <title>The Global Catalogue of Microorganisms (GCM) 10K type strain sequencing project: providing services to taxonomists for standard genome sequencing and annotation.</title>
        <authorList>
            <consortium name="The Broad Institute Genomics Platform"/>
            <consortium name="The Broad Institute Genome Sequencing Center for Infectious Disease"/>
            <person name="Wu L."/>
            <person name="Ma J."/>
        </authorList>
    </citation>
    <scope>NUCLEOTIDE SEQUENCE [LARGE SCALE GENOMIC DNA]</scope>
    <source>
        <strain evidence="2 3">JCM 14545</strain>
    </source>
</reference>